<dbReference type="AlphaFoldDB" id="A0A061SGI2"/>
<dbReference type="SUPFAM" id="SSF53474">
    <property type="entry name" value="alpha/beta-Hydrolases"/>
    <property type="match status" value="1"/>
</dbReference>
<dbReference type="GO" id="GO:0006629">
    <property type="term" value="P:lipid metabolic process"/>
    <property type="evidence" value="ECO:0007669"/>
    <property type="project" value="InterPro"/>
</dbReference>
<evidence type="ECO:0000313" key="3">
    <source>
        <dbReference type="EMBL" id="JAC84267.1"/>
    </source>
</evidence>
<feature type="domain" description="Fungal lipase-type" evidence="2">
    <location>
        <begin position="104"/>
        <end position="192"/>
    </location>
</feature>
<feature type="non-terminal residue" evidence="3">
    <location>
        <position position="240"/>
    </location>
</feature>
<gene>
    <name evidence="3" type="ORF">TSPGSL018_1407</name>
</gene>
<name>A0A061SGI2_9CHLO</name>
<dbReference type="PANTHER" id="PTHR47523">
    <property type="entry name" value="F21O3.11 PROTEIN"/>
    <property type="match status" value="1"/>
</dbReference>
<evidence type="ECO:0000256" key="1">
    <source>
        <dbReference type="SAM" id="MobiDB-lite"/>
    </source>
</evidence>
<evidence type="ECO:0000259" key="2">
    <source>
        <dbReference type="Pfam" id="PF01764"/>
    </source>
</evidence>
<accession>A0A061SGI2</accession>
<reference evidence="3" key="1">
    <citation type="submission" date="2014-05" db="EMBL/GenBank/DDBJ databases">
        <title>The transcriptome of the halophilic microalga Tetraselmis sp. GSL018 isolated from the Great Salt Lake, Utah.</title>
        <authorList>
            <person name="Jinkerson R.E."/>
            <person name="D'Adamo S."/>
            <person name="Posewitz M.C."/>
        </authorList>
    </citation>
    <scope>NUCLEOTIDE SEQUENCE</scope>
    <source>
        <strain evidence="3">GSL018</strain>
    </source>
</reference>
<sequence>MRSVWKLWHSEAEACDTQQHSFPISRVCQLIEGLHNSEDITSFLGALFLSECVYKEQDAVVAEQLTILQSGLGPLVSPVQHVQCCLGNVGHRYILAEGCGTLWVAFSGTKHRRDLFADANFSQSQLWRAHGSDRCTGGGPAAAHSGFLSRAKGIPIEDIFAHASARGCRLVLCGHSLGGAVAKLCTLRLLQSLPGSPPCREHFACQHGELEGFREALPQLHPPRGRHPTAARPQHGATGS</sequence>
<dbReference type="InterPro" id="IPR029058">
    <property type="entry name" value="AB_hydrolase_fold"/>
</dbReference>
<dbReference type="PANTHER" id="PTHR47523:SF1">
    <property type="entry name" value="F21O3.11 PROTEIN"/>
    <property type="match status" value="1"/>
</dbReference>
<protein>
    <submittedName>
        <fullName evidence="3">Lipase class 3 family protein</fullName>
    </submittedName>
</protein>
<dbReference type="EMBL" id="GBEZ01000634">
    <property type="protein sequence ID" value="JAC84267.1"/>
    <property type="molecule type" value="Transcribed_RNA"/>
</dbReference>
<dbReference type="Pfam" id="PF01764">
    <property type="entry name" value="Lipase_3"/>
    <property type="match status" value="1"/>
</dbReference>
<dbReference type="InterPro" id="IPR002921">
    <property type="entry name" value="Fungal_lipase-type"/>
</dbReference>
<proteinExistence type="predicted"/>
<dbReference type="Gene3D" id="3.40.50.1820">
    <property type="entry name" value="alpha/beta hydrolase"/>
    <property type="match status" value="1"/>
</dbReference>
<feature type="region of interest" description="Disordered" evidence="1">
    <location>
        <begin position="218"/>
        <end position="240"/>
    </location>
</feature>
<organism evidence="3">
    <name type="scientific">Tetraselmis sp. GSL018</name>
    <dbReference type="NCBI Taxonomy" id="582737"/>
    <lineage>
        <taxon>Eukaryota</taxon>
        <taxon>Viridiplantae</taxon>
        <taxon>Chlorophyta</taxon>
        <taxon>core chlorophytes</taxon>
        <taxon>Chlorodendrophyceae</taxon>
        <taxon>Chlorodendrales</taxon>
        <taxon>Chlorodendraceae</taxon>
        <taxon>Tetraselmis</taxon>
    </lineage>
</organism>